<reference evidence="3" key="1">
    <citation type="submission" date="2021-06" db="EMBL/GenBank/DDBJ databases">
        <title>Emergence of genetically related NDM-1-producing Providencia rettgeri strains in Argentina.</title>
        <authorList>
            <person name="Pasteran F."/>
            <person name="Meo A."/>
            <person name="Gomez S."/>
            <person name="Derdoy L."/>
            <person name="Albronoz E."/>
            <person name="Faccone D."/>
            <person name="Guerriero L."/>
            <person name="Archuby D."/>
            <person name="Tarzia A."/>
            <person name="Lopez M."/>
            <person name="Corso A."/>
        </authorList>
    </citation>
    <scope>NUCLEOTIDE SEQUENCE</scope>
    <source>
        <strain evidence="3">PreM15628</strain>
    </source>
</reference>
<dbReference type="Proteomes" id="UP000682358">
    <property type="component" value="Chromosome"/>
</dbReference>
<evidence type="ECO:0000313" key="4">
    <source>
        <dbReference type="Proteomes" id="UP000682358"/>
    </source>
</evidence>
<accession>A0AAJ4TJL7</accession>
<dbReference type="InterPro" id="IPR009270">
    <property type="entry name" value="DUF927"/>
</dbReference>
<keyword evidence="1" id="KW-0472">Membrane</keyword>
<feature type="domain" description="DUF927" evidence="2">
    <location>
        <begin position="16"/>
        <end position="266"/>
    </location>
</feature>
<dbReference type="AlphaFoldDB" id="A0AAJ4TJL7"/>
<organism evidence="3 4">
    <name type="scientific">Providencia rettgeri</name>
    <dbReference type="NCBI Taxonomy" id="587"/>
    <lineage>
        <taxon>Bacteria</taxon>
        <taxon>Pseudomonadati</taxon>
        <taxon>Pseudomonadota</taxon>
        <taxon>Gammaproteobacteria</taxon>
        <taxon>Enterobacterales</taxon>
        <taxon>Morganellaceae</taxon>
        <taxon>Providencia</taxon>
    </lineage>
</organism>
<evidence type="ECO:0000259" key="2">
    <source>
        <dbReference type="Pfam" id="PF06048"/>
    </source>
</evidence>
<dbReference type="EMBL" id="CP076405">
    <property type="protein sequence ID" value="QWQ22039.1"/>
    <property type="molecule type" value="Genomic_DNA"/>
</dbReference>
<evidence type="ECO:0000256" key="1">
    <source>
        <dbReference type="SAM" id="Phobius"/>
    </source>
</evidence>
<dbReference type="RefSeq" id="WP_140172278.1">
    <property type="nucleotide sequence ID" value="NZ_CAHPQZ010000086.1"/>
</dbReference>
<name>A0AAJ4TJL7_PRORE</name>
<gene>
    <name evidence="3" type="ORF">KOF27_06850</name>
</gene>
<feature type="transmembrane region" description="Helical" evidence="1">
    <location>
        <begin position="153"/>
        <end position="173"/>
    </location>
</feature>
<sequence>MTRKKMDSKHIKLVALSYQDEGQESYRLVEFFNVNKNKDIFLLIPASIIAVPNKLKSFLLENGFKPKVIHENFKEVFDVILGDCDERILLCNKPGFLYVDNEYYYIKNSGEVVGGHNDLKIFPNPNARTFNYSCQAKGTLEQWKNKVAETAKYSPYIMLGLCSAFAGMCIYFTKIESGGFHAHGESSSGKSTMLESAASVFGDSSYILDWNITEAAFEQQAESRNHGLLLTDELILIDSNRQAAAQKMQKFVYMLGSGTGKSRSHIYQERSASWQLVALSNGEEALSQHASSGLMSRKNGEIARFIDVPVDCDNGMGIFNSLPEGVSSSAEYAEYLKENCNNYYGTAGDAFLQKILTQVSKKSPEYITNKLNDYITKFLEMNNVGSNGLDKRIATRFALAYASGILGIKTKVLPFTEKEVFDGITHCYLKAIDQNPIKKVVFNQKLLDTLKNPCKPKKSLVDKDKLNNLNAIVVQIKEVQCVAVKSSFFDGNIIGNKKTVIRQLVSEGKLLTDAQGKSTRQCKVNGVKLSRRYCLKVDVVS</sequence>
<protein>
    <submittedName>
        <fullName evidence="3">DUF927 domain-containing protein</fullName>
    </submittedName>
</protein>
<keyword evidence="1" id="KW-0812">Transmembrane</keyword>
<proteinExistence type="predicted"/>
<dbReference type="Pfam" id="PF06048">
    <property type="entry name" value="DUF927"/>
    <property type="match status" value="1"/>
</dbReference>
<keyword evidence="1" id="KW-1133">Transmembrane helix</keyword>
<evidence type="ECO:0000313" key="3">
    <source>
        <dbReference type="EMBL" id="QWQ22039.1"/>
    </source>
</evidence>